<dbReference type="FunFam" id="3.90.780.10:FF:000004">
    <property type="entry name" value="UDP-sugar hydrolase, putative"/>
    <property type="match status" value="1"/>
</dbReference>
<feature type="region of interest" description="Disordered" evidence="7">
    <location>
        <begin position="815"/>
        <end position="853"/>
    </location>
</feature>
<feature type="compositionally biased region" description="Polar residues" evidence="7">
    <location>
        <begin position="1124"/>
        <end position="1133"/>
    </location>
</feature>
<reference evidence="11 12" key="1">
    <citation type="submission" date="2021-06" db="EMBL/GenBank/DDBJ databases">
        <title>Caerostris darwini draft genome.</title>
        <authorList>
            <person name="Kono N."/>
            <person name="Arakawa K."/>
        </authorList>
    </citation>
    <scope>NUCLEOTIDE SEQUENCE [LARGE SCALE GENOMIC DNA]</scope>
</reference>
<evidence type="ECO:0000256" key="3">
    <source>
        <dbReference type="ARBA" id="ARBA00006654"/>
    </source>
</evidence>
<comment type="catalytic activity">
    <reaction evidence="1">
        <text>a ribonucleoside 5'-phosphate + H2O = a ribonucleoside + phosphate</text>
        <dbReference type="Rhea" id="RHEA:12484"/>
        <dbReference type="ChEBI" id="CHEBI:15377"/>
        <dbReference type="ChEBI" id="CHEBI:18254"/>
        <dbReference type="ChEBI" id="CHEBI:43474"/>
        <dbReference type="ChEBI" id="CHEBI:58043"/>
        <dbReference type="EC" id="3.1.3.5"/>
    </reaction>
</comment>
<dbReference type="Proteomes" id="UP001054837">
    <property type="component" value="Unassembled WGS sequence"/>
</dbReference>
<evidence type="ECO:0000259" key="9">
    <source>
        <dbReference type="Pfam" id="PF00149"/>
    </source>
</evidence>
<comment type="subcellular location">
    <subcellularLocation>
        <location evidence="2">Secreted</location>
    </subcellularLocation>
</comment>
<accession>A0AAV4WZE2</accession>
<dbReference type="InterPro" id="IPR008334">
    <property type="entry name" value="5'-Nucleotdase_C"/>
</dbReference>
<feature type="compositionally biased region" description="Polar residues" evidence="7">
    <location>
        <begin position="1061"/>
        <end position="1071"/>
    </location>
</feature>
<keyword evidence="5" id="KW-0964">Secreted</keyword>
<keyword evidence="12" id="KW-1185">Reference proteome</keyword>
<dbReference type="InterPro" id="IPR029052">
    <property type="entry name" value="Metallo-depent_PP-like"/>
</dbReference>
<dbReference type="EMBL" id="BPLQ01015473">
    <property type="protein sequence ID" value="GIY88282.1"/>
    <property type="molecule type" value="Genomic_DNA"/>
</dbReference>
<dbReference type="InterPro" id="IPR004843">
    <property type="entry name" value="Calcineurin-like_PHP"/>
</dbReference>
<evidence type="ECO:0000256" key="2">
    <source>
        <dbReference type="ARBA" id="ARBA00004613"/>
    </source>
</evidence>
<feature type="region of interest" description="Disordered" evidence="7">
    <location>
        <begin position="1119"/>
        <end position="1158"/>
    </location>
</feature>
<feature type="region of interest" description="Disordered" evidence="7">
    <location>
        <begin position="1058"/>
        <end position="1077"/>
    </location>
</feature>
<protein>
    <recommendedName>
        <fullName evidence="4">5'-nucleotidase</fullName>
        <ecNumber evidence="4">3.1.3.5</ecNumber>
    </recommendedName>
</protein>
<evidence type="ECO:0000256" key="7">
    <source>
        <dbReference type="SAM" id="MobiDB-lite"/>
    </source>
</evidence>
<dbReference type="EC" id="3.1.3.5" evidence="4"/>
<dbReference type="GO" id="GO:0005886">
    <property type="term" value="C:plasma membrane"/>
    <property type="evidence" value="ECO:0007669"/>
    <property type="project" value="TreeGrafter"/>
</dbReference>
<dbReference type="Gene3D" id="3.90.780.10">
    <property type="entry name" value="5'-Nucleotidase, C-terminal domain"/>
    <property type="match status" value="1"/>
</dbReference>
<evidence type="ECO:0000313" key="11">
    <source>
        <dbReference type="EMBL" id="GIY88282.1"/>
    </source>
</evidence>
<dbReference type="Pfam" id="PF00149">
    <property type="entry name" value="Metallophos"/>
    <property type="match status" value="1"/>
</dbReference>
<dbReference type="GO" id="GO:0006196">
    <property type="term" value="P:AMP catabolic process"/>
    <property type="evidence" value="ECO:0007669"/>
    <property type="project" value="TreeGrafter"/>
</dbReference>
<dbReference type="Pfam" id="PF02872">
    <property type="entry name" value="5_nucleotid_C"/>
    <property type="match status" value="1"/>
</dbReference>
<feature type="compositionally biased region" description="Polar residues" evidence="7">
    <location>
        <begin position="655"/>
        <end position="673"/>
    </location>
</feature>
<feature type="compositionally biased region" description="Polar residues" evidence="7">
    <location>
        <begin position="815"/>
        <end position="832"/>
    </location>
</feature>
<comment type="similarity">
    <text evidence="3">Belongs to the 5'-nucleotidase family.</text>
</comment>
<sequence length="1170" mass="130346">MIGVKILGFIAFVLLLGEATSEFNLTIVHISDFHSHWFEFNEKEGKCTDAESKAGKCFGGFPRLLSLIQDIRKKEKNVIVVSSGEFFLGRSLNPMHGWKVANALLPKLDLDAMSLSNHDFSSGIFELSAFLYGMKFPVLCANMRARETSFLHSRVNKSAVLDINGERIGIIGYLHPEALDKSRKAVSVKFYPEIPAIKEEVQRLENLGVNKIIALGHSGYHTDLDIAKTVKGVDVVIGGNSDIVLEEPVDDDELSTVGNIHGNYPRIHHHEHDNYTESELTNRTLVLHIPQHGKYVGVIRAVFDDKGRIVHESGEPVLLDKSIPQDEETLKYLKDAQLILEDVTRHAVLPVDEEVLAEAKHEFESRRCRVQECSLGNLVTDAMLQMYKDSHAAQGSREMKPVDAVIFNAGCLRYPIPEGKITIKDLVHSLFVGDFMKTVSMSGEELIKMMEQSARKYDSTGVTAPGSFLQISGLRVVYDINKPPGHRVKKLLVRCKQCTEGYERVILNKTYSVAMPEFLAKGGDGYSRFNSSDPRDDGQPEIFLIVNYLKKMKVVKPVLDGRIAFVNPLNPNGTVVSPKFRDVSYKLTDELLDRDVGMTFSPIIPLISRTEKRNLTLSNTSSPGTEESTSTSSSSSTTSKSSSRPTTMSEIHEMSSVSAATSTSEMHKTSSVSPEKLILKESNIKSTPLLRTYGDDKVISAPFVSGTEKVNSTVSASTKSETDMDNSTSLLTPPIGTKAMVENDNVSKVYHVEIEKNYLYDTLMLGKGLEMAFGQIMENQSSTQAQTKFSENTTSHLNRDHATLSVDKRNALSESIESTTGKIEKSSSSFNTRDVHDTENSHTTEFTSTHTSDELLQTKSSINVSEARASVNSSQLTTDSTAEELERVLLDALIAETIENEIIIDTDTMDILNNNLKMGLKSYLYSKDDTSTSSLHDTTNSEMTTTIKDNYHEMITNIDSKQTETEANFYTTIPENHQSDTDSSSKKSDHTSTEAEKANHHRSNRILSEESEHSKDVDSFPKNLFSQKAYNKENKYLLINSVVDSVLEKVRKEMDRKKMALSSTGENSSAGNMRKRRIVKKQLKESEEFETESSNGGEKLVSESITTIKHKSEVGTHPKIVSNEIISKNSDASTHVPDRRSTLKNHHRSTRDEKKSKAVDGEVDWIPWML</sequence>
<evidence type="ECO:0000256" key="6">
    <source>
        <dbReference type="ARBA" id="ARBA00022729"/>
    </source>
</evidence>
<gene>
    <name evidence="11" type="primary">NT5E</name>
    <name evidence="11" type="ORF">CDAR_102601</name>
</gene>
<organism evidence="11 12">
    <name type="scientific">Caerostris darwini</name>
    <dbReference type="NCBI Taxonomy" id="1538125"/>
    <lineage>
        <taxon>Eukaryota</taxon>
        <taxon>Metazoa</taxon>
        <taxon>Ecdysozoa</taxon>
        <taxon>Arthropoda</taxon>
        <taxon>Chelicerata</taxon>
        <taxon>Arachnida</taxon>
        <taxon>Araneae</taxon>
        <taxon>Araneomorphae</taxon>
        <taxon>Entelegynae</taxon>
        <taxon>Araneoidea</taxon>
        <taxon>Araneidae</taxon>
        <taxon>Caerostris</taxon>
    </lineage>
</organism>
<dbReference type="PRINTS" id="PR01607">
    <property type="entry name" value="APYRASEFAMLY"/>
</dbReference>
<dbReference type="PANTHER" id="PTHR11575:SF24">
    <property type="entry name" value="5'-NUCLEOTIDASE"/>
    <property type="match status" value="1"/>
</dbReference>
<feature type="compositionally biased region" description="Basic and acidic residues" evidence="7">
    <location>
        <begin position="1007"/>
        <end position="1019"/>
    </location>
</feature>
<dbReference type="SUPFAM" id="SSF56300">
    <property type="entry name" value="Metallo-dependent phosphatases"/>
    <property type="match status" value="1"/>
</dbReference>
<name>A0AAV4WZE2_9ARAC</name>
<evidence type="ECO:0000259" key="10">
    <source>
        <dbReference type="Pfam" id="PF02872"/>
    </source>
</evidence>
<feature type="region of interest" description="Disordered" evidence="7">
    <location>
        <begin position="615"/>
        <end position="674"/>
    </location>
</feature>
<evidence type="ECO:0000256" key="8">
    <source>
        <dbReference type="SAM" id="SignalP"/>
    </source>
</evidence>
<comment type="caution">
    <text evidence="11">The sequence shown here is derived from an EMBL/GenBank/DDBJ whole genome shotgun (WGS) entry which is preliminary data.</text>
</comment>
<evidence type="ECO:0000256" key="1">
    <source>
        <dbReference type="ARBA" id="ARBA00000815"/>
    </source>
</evidence>
<feature type="compositionally biased region" description="Basic and acidic residues" evidence="7">
    <location>
        <begin position="977"/>
        <end position="998"/>
    </location>
</feature>
<dbReference type="Gene3D" id="3.60.21.10">
    <property type="match status" value="1"/>
</dbReference>
<proteinExistence type="inferred from homology"/>
<feature type="region of interest" description="Disordered" evidence="7">
    <location>
        <begin position="973"/>
        <end position="1019"/>
    </location>
</feature>
<dbReference type="InterPro" id="IPR036907">
    <property type="entry name" value="5'-Nucleotdase_C_sf"/>
</dbReference>
<dbReference type="InterPro" id="IPR006179">
    <property type="entry name" value="5_nucleotidase/apyrase"/>
</dbReference>
<dbReference type="PANTHER" id="PTHR11575">
    <property type="entry name" value="5'-NUCLEOTIDASE-RELATED"/>
    <property type="match status" value="1"/>
</dbReference>
<dbReference type="GO" id="GO:0008253">
    <property type="term" value="F:5'-nucleotidase activity"/>
    <property type="evidence" value="ECO:0007669"/>
    <property type="project" value="UniProtKB-EC"/>
</dbReference>
<evidence type="ECO:0000313" key="12">
    <source>
        <dbReference type="Proteomes" id="UP001054837"/>
    </source>
</evidence>
<feature type="domain" description="Calcineurin-like phosphoesterase" evidence="9">
    <location>
        <begin position="26"/>
        <end position="239"/>
    </location>
</feature>
<feature type="compositionally biased region" description="Basic and acidic residues" evidence="7">
    <location>
        <begin position="833"/>
        <end position="842"/>
    </location>
</feature>
<feature type="compositionally biased region" description="Low complexity" evidence="7">
    <location>
        <begin position="618"/>
        <end position="649"/>
    </location>
</feature>
<feature type="domain" description="5'-Nucleotidase C-terminal" evidence="10">
    <location>
        <begin position="356"/>
        <end position="529"/>
    </location>
</feature>
<feature type="chain" id="PRO_5043338212" description="5'-nucleotidase" evidence="8">
    <location>
        <begin position="22"/>
        <end position="1170"/>
    </location>
</feature>
<dbReference type="AlphaFoldDB" id="A0AAV4WZE2"/>
<feature type="signal peptide" evidence="8">
    <location>
        <begin position="1"/>
        <end position="21"/>
    </location>
</feature>
<feature type="region of interest" description="Disordered" evidence="7">
    <location>
        <begin position="1083"/>
        <end position="1102"/>
    </location>
</feature>
<evidence type="ECO:0000256" key="5">
    <source>
        <dbReference type="ARBA" id="ARBA00022525"/>
    </source>
</evidence>
<evidence type="ECO:0000256" key="4">
    <source>
        <dbReference type="ARBA" id="ARBA00012643"/>
    </source>
</evidence>
<dbReference type="SUPFAM" id="SSF55816">
    <property type="entry name" value="5'-nucleotidase (syn. UDP-sugar hydrolase), C-terminal domain"/>
    <property type="match status" value="1"/>
</dbReference>
<dbReference type="GO" id="GO:0005576">
    <property type="term" value="C:extracellular region"/>
    <property type="evidence" value="ECO:0007669"/>
    <property type="project" value="UniProtKB-SubCell"/>
</dbReference>
<keyword evidence="6 8" id="KW-0732">Signal</keyword>